<dbReference type="RefSeq" id="WP_327789947.1">
    <property type="nucleotide sequence ID" value="NZ_JARGEQ010000135.1"/>
</dbReference>
<gene>
    <name evidence="4" type="ORF">PZ740_14130</name>
</gene>
<dbReference type="PRINTS" id="PR00313">
    <property type="entry name" value="CABNDNGRPT"/>
</dbReference>
<dbReference type="EMBL" id="JARGEQ010000135">
    <property type="protein sequence ID" value="MDF1587522.1"/>
    <property type="molecule type" value="Genomic_DNA"/>
</dbReference>
<evidence type="ECO:0000256" key="3">
    <source>
        <dbReference type="SAM" id="MobiDB-lite"/>
    </source>
</evidence>
<dbReference type="InterPro" id="IPR018511">
    <property type="entry name" value="Hemolysin-typ_Ca-bd_CS"/>
</dbReference>
<evidence type="ECO:0000256" key="1">
    <source>
        <dbReference type="ARBA" id="ARBA00004613"/>
    </source>
</evidence>
<evidence type="ECO:0000313" key="4">
    <source>
        <dbReference type="EMBL" id="MDF1587522.1"/>
    </source>
</evidence>
<feature type="region of interest" description="Disordered" evidence="3">
    <location>
        <begin position="153"/>
        <end position="186"/>
    </location>
</feature>
<comment type="caution">
    <text evidence="4">The sequence shown here is derived from an EMBL/GenBank/DDBJ whole genome shotgun (WGS) entry which is preliminary data.</text>
</comment>
<dbReference type="InterPro" id="IPR011049">
    <property type="entry name" value="Serralysin-like_metalloprot_C"/>
</dbReference>
<proteinExistence type="predicted"/>
<dbReference type="GO" id="GO:0005509">
    <property type="term" value="F:calcium ion binding"/>
    <property type="evidence" value="ECO:0007669"/>
    <property type="project" value="InterPro"/>
</dbReference>
<evidence type="ECO:0000313" key="5">
    <source>
        <dbReference type="Proteomes" id="UP001301140"/>
    </source>
</evidence>
<accession>A0AAP3XTR7</accession>
<organism evidence="4 5">
    <name type="scientific">Marinimicrococcus flavescens</name>
    <dbReference type="NCBI Taxonomy" id="3031815"/>
    <lineage>
        <taxon>Bacteria</taxon>
        <taxon>Pseudomonadati</taxon>
        <taxon>Pseudomonadota</taxon>
        <taxon>Alphaproteobacteria</taxon>
        <taxon>Geminicoccales</taxon>
        <taxon>Geminicoccaceae</taxon>
        <taxon>Marinimicrococcus</taxon>
    </lineage>
</organism>
<dbReference type="InterPro" id="IPR050557">
    <property type="entry name" value="RTX_toxin/Mannuronan_C5-epim"/>
</dbReference>
<dbReference type="Pfam" id="PF00353">
    <property type="entry name" value="HemolysinCabind"/>
    <property type="match status" value="3"/>
</dbReference>
<dbReference type="PANTHER" id="PTHR38340:SF1">
    <property type="entry name" value="S-LAYER PROTEIN"/>
    <property type="match status" value="1"/>
</dbReference>
<dbReference type="SUPFAM" id="SSF51120">
    <property type="entry name" value="beta-Roll"/>
    <property type="match status" value="2"/>
</dbReference>
<dbReference type="Proteomes" id="UP001301140">
    <property type="component" value="Unassembled WGS sequence"/>
</dbReference>
<dbReference type="GO" id="GO:0005615">
    <property type="term" value="C:extracellular space"/>
    <property type="evidence" value="ECO:0007669"/>
    <property type="project" value="InterPro"/>
</dbReference>
<dbReference type="Gene3D" id="2.150.10.10">
    <property type="entry name" value="Serralysin-like metalloprotease, C-terminal"/>
    <property type="match status" value="2"/>
</dbReference>
<dbReference type="PANTHER" id="PTHR38340">
    <property type="entry name" value="S-LAYER PROTEIN"/>
    <property type="match status" value="1"/>
</dbReference>
<dbReference type="PROSITE" id="PS00330">
    <property type="entry name" value="HEMOLYSIN_CALCIUM"/>
    <property type="match status" value="3"/>
</dbReference>
<name>A0AAP3XTR7_9PROT</name>
<keyword evidence="5" id="KW-1185">Reference proteome</keyword>
<dbReference type="InterPro" id="IPR001343">
    <property type="entry name" value="Hemolysn_Ca-bd"/>
</dbReference>
<sequence length="380" mass="40294">MKSLIEELRLFVSGRTAAALADTEAGLHAARGKALFVGGAGDDVLIGTDRGEKIRGGAGDDIIEGRGGRDKLWGGEGNDTFVFARGFGRAVIKDIGEGDTLRFDGIDGADLIRTQQGKHLRIDVADTGERVIVKNYFKESPEVTIAWKGGAESAGGQEAGLRKLGRGNDHFRGGDGPDAVDGGRGDDVLEGDVSRNAYFATELDRDDILHGGKGDDILIGGAGNDILSGGPGHDVFVYRVQEFHEQRLEGPDRLVSRTADGADLILDFERGEDLIDLQSLYVRIRPVSETSGNFEVFDSNGDGLLDEGDAHVSVQEVTHGGQTKASLVLDAGAAFRIEADAASYDDTFPYEAGPHTLTVFGVTTLSAADFVPTVTTDMMP</sequence>
<comment type="subcellular location">
    <subcellularLocation>
        <location evidence="1">Secreted</location>
    </subcellularLocation>
</comment>
<keyword evidence="2" id="KW-0964">Secreted</keyword>
<feature type="compositionally biased region" description="Basic and acidic residues" evidence="3">
    <location>
        <begin position="166"/>
        <end position="186"/>
    </location>
</feature>
<dbReference type="AlphaFoldDB" id="A0AAP3XTR7"/>
<protein>
    <submittedName>
        <fullName evidence="4">Calcium-binding protein</fullName>
    </submittedName>
</protein>
<reference evidence="4 5" key="1">
    <citation type="submission" date="2023-03" db="EMBL/GenBank/DDBJ databases">
        <title>YIM 152171 draft genome.</title>
        <authorList>
            <person name="Yang Z."/>
        </authorList>
    </citation>
    <scope>NUCLEOTIDE SEQUENCE [LARGE SCALE GENOMIC DNA]</scope>
    <source>
        <strain evidence="4 5">YIM 152171</strain>
    </source>
</reference>
<evidence type="ECO:0000256" key="2">
    <source>
        <dbReference type="ARBA" id="ARBA00022525"/>
    </source>
</evidence>